<dbReference type="InterPro" id="IPR052389">
    <property type="entry name" value="Sec_Metab_Biosynth-Assoc"/>
</dbReference>
<dbReference type="Gene3D" id="2.40.160.210">
    <property type="entry name" value="Acyl-CoA thioesterase, double hotdog domain"/>
    <property type="match status" value="1"/>
</dbReference>
<protein>
    <submittedName>
        <fullName evidence="3">Acyl-CoA thioesterase</fullName>
    </submittedName>
</protein>
<evidence type="ECO:0000313" key="3">
    <source>
        <dbReference type="EMBL" id="SCG46847.1"/>
    </source>
</evidence>
<dbReference type="PANTHER" id="PTHR38110">
    <property type="entry name" value="CHROMOSOME 23, WHOLE GENOME SHOTGUN SEQUENCE"/>
    <property type="match status" value="1"/>
</dbReference>
<organism evidence="3 4">
    <name type="scientific">Micromonospora echinaurantiaca</name>
    <dbReference type="NCBI Taxonomy" id="47857"/>
    <lineage>
        <taxon>Bacteria</taxon>
        <taxon>Bacillati</taxon>
        <taxon>Actinomycetota</taxon>
        <taxon>Actinomycetes</taxon>
        <taxon>Micromonosporales</taxon>
        <taxon>Micromonosporaceae</taxon>
        <taxon>Micromonospora</taxon>
    </lineage>
</organism>
<name>A0A1C5HLR0_9ACTN</name>
<proteinExistence type="predicted"/>
<reference evidence="3 4" key="1">
    <citation type="submission" date="2016-06" db="EMBL/GenBank/DDBJ databases">
        <authorList>
            <person name="Kjaerup R.B."/>
            <person name="Dalgaard T.S."/>
            <person name="Juul-Madsen H.R."/>
        </authorList>
    </citation>
    <scope>NUCLEOTIDE SEQUENCE [LARGE SCALE GENOMIC DNA]</scope>
    <source>
        <strain evidence="3 4">DSM 43904</strain>
    </source>
</reference>
<dbReference type="AlphaFoldDB" id="A0A1C5HLR0"/>
<dbReference type="InterPro" id="IPR049449">
    <property type="entry name" value="TesB_ACOT8-like_N"/>
</dbReference>
<dbReference type="InterPro" id="IPR029069">
    <property type="entry name" value="HotDog_dom_sf"/>
</dbReference>
<dbReference type="Pfam" id="PF20789">
    <property type="entry name" value="4HBT_3C"/>
    <property type="match status" value="1"/>
</dbReference>
<dbReference type="InterPro" id="IPR042171">
    <property type="entry name" value="Acyl-CoA_hotdog"/>
</dbReference>
<dbReference type="SUPFAM" id="SSF54637">
    <property type="entry name" value="Thioesterase/thiol ester dehydrase-isomerase"/>
    <property type="match status" value="2"/>
</dbReference>
<sequence>MGDLASDTEVQSVAPGRFAATLSADWQLVGPNGGYLAAVALRAGQRLADRYRPASMSCQFLAPARFGRVELTGTVLRVTERATALRVAMFQGGDQLLEAQVWATPEHPEGPAVAWHEMPAAPGPDRLPDLKDRLAAAGAWVPRWHDSVTLRVVPGPTPELTWARFRPVPAFDEPWLDACRALILVDSLQWPAIRMLMPDRDRTLALTTHLAVTFHRDAGDAEWLLVDARGAAAAHGFVGGTAAVWSDDGQLIAAGQQQMLLHQLSRPAAFSRGS</sequence>
<dbReference type="Proteomes" id="UP000198217">
    <property type="component" value="Chromosome I"/>
</dbReference>
<gene>
    <name evidence="3" type="ORF">GA0070609_1840</name>
</gene>
<dbReference type="PANTHER" id="PTHR38110:SF4">
    <property type="entry name" value="THIOESTERASE-LIKE SUPERFAMILY-DOMAIN-CONTAINING PROTEIN"/>
    <property type="match status" value="1"/>
</dbReference>
<evidence type="ECO:0000259" key="1">
    <source>
        <dbReference type="Pfam" id="PF13622"/>
    </source>
</evidence>
<dbReference type="Pfam" id="PF13622">
    <property type="entry name" value="4HBT_3"/>
    <property type="match status" value="1"/>
</dbReference>
<dbReference type="EMBL" id="LT607750">
    <property type="protein sequence ID" value="SCG46847.1"/>
    <property type="molecule type" value="Genomic_DNA"/>
</dbReference>
<dbReference type="RefSeq" id="WP_157748094.1">
    <property type="nucleotide sequence ID" value="NZ_LT607750.1"/>
</dbReference>
<evidence type="ECO:0000259" key="2">
    <source>
        <dbReference type="Pfam" id="PF20789"/>
    </source>
</evidence>
<accession>A0A1C5HLR0</accession>
<evidence type="ECO:0000313" key="4">
    <source>
        <dbReference type="Proteomes" id="UP000198217"/>
    </source>
</evidence>
<dbReference type="InterPro" id="IPR049450">
    <property type="entry name" value="ACOT8-like_C"/>
</dbReference>
<keyword evidence="4" id="KW-1185">Reference proteome</keyword>
<feature type="domain" description="Acyl-CoA thioesterase-like C-terminal" evidence="2">
    <location>
        <begin position="126"/>
        <end position="260"/>
    </location>
</feature>
<feature type="domain" description="Acyl-CoA thioesterase-like N-terminal HotDog" evidence="1">
    <location>
        <begin position="23"/>
        <end position="103"/>
    </location>
</feature>